<dbReference type="OMA" id="YFRYELV"/>
<dbReference type="InterPro" id="IPR021820">
    <property type="entry name" value="S-locus_recpt_kinase_C"/>
</dbReference>
<dbReference type="EnsemblPlants" id="AUR62031973-RA">
    <property type="protein sequence ID" value="AUR62031973-RA:cds"/>
    <property type="gene ID" value="AUR62031973"/>
</dbReference>
<feature type="domain" description="Bulb-type lectin" evidence="22">
    <location>
        <begin position="26"/>
        <end position="147"/>
    </location>
</feature>
<keyword evidence="12 19" id="KW-1133">Transmembrane helix</keyword>
<dbReference type="InterPro" id="IPR036426">
    <property type="entry name" value="Bulb-type_lectin_dom_sf"/>
</dbReference>
<feature type="transmembrane region" description="Helical" evidence="19">
    <location>
        <begin position="434"/>
        <end position="457"/>
    </location>
</feature>
<dbReference type="FunFam" id="1.10.510.10:FF:000345">
    <property type="entry name" value="G-type lectin S-receptor-like serine/threonine-protein kinase"/>
    <property type="match status" value="1"/>
</dbReference>
<dbReference type="PROSITE" id="PS50011">
    <property type="entry name" value="PROTEIN_KINASE_DOM"/>
    <property type="match status" value="2"/>
</dbReference>
<comment type="subcellular location">
    <subcellularLocation>
        <location evidence="1">Cell membrane</location>
        <topology evidence="1">Single-pass type I membrane protein</topology>
    </subcellularLocation>
</comment>
<feature type="transmembrane region" description="Helical" evidence="19">
    <location>
        <begin position="1194"/>
        <end position="1219"/>
    </location>
</feature>
<keyword evidence="25" id="KW-1185">Reference proteome</keyword>
<keyword evidence="5" id="KW-0808">Transferase</keyword>
<dbReference type="GO" id="GO:0048544">
    <property type="term" value="P:recognition of pollen"/>
    <property type="evidence" value="ECO:0007669"/>
    <property type="project" value="InterPro"/>
</dbReference>
<keyword evidence="9" id="KW-0547">Nucleotide-binding</keyword>
<dbReference type="GO" id="GO:0005524">
    <property type="term" value="F:ATP binding"/>
    <property type="evidence" value="ECO:0007669"/>
    <property type="project" value="UniProtKB-KW"/>
</dbReference>
<dbReference type="InterPro" id="IPR011009">
    <property type="entry name" value="Kinase-like_dom_sf"/>
</dbReference>
<dbReference type="Gene3D" id="2.90.10.10">
    <property type="entry name" value="Bulb-type lectin domain"/>
    <property type="match status" value="3"/>
</dbReference>
<dbReference type="PROSITE" id="PS00108">
    <property type="entry name" value="PROTEIN_KINASE_ST"/>
    <property type="match status" value="2"/>
</dbReference>
<evidence type="ECO:0000256" key="9">
    <source>
        <dbReference type="ARBA" id="ARBA00022741"/>
    </source>
</evidence>
<dbReference type="Gene3D" id="3.50.4.10">
    <property type="entry name" value="Hepatocyte Growth Factor"/>
    <property type="match status" value="2"/>
</dbReference>
<feature type="domain" description="Apple" evidence="23">
    <location>
        <begin position="341"/>
        <end position="422"/>
    </location>
</feature>
<evidence type="ECO:0000313" key="25">
    <source>
        <dbReference type="Proteomes" id="UP000596660"/>
    </source>
</evidence>
<dbReference type="SMART" id="SM00108">
    <property type="entry name" value="B_lectin"/>
    <property type="match status" value="3"/>
</dbReference>
<dbReference type="FunFam" id="2.90.10.10:FF:000004">
    <property type="entry name" value="G-type lectin S-receptor-like serine/threonine-protein kinase"/>
    <property type="match status" value="2"/>
</dbReference>
<dbReference type="Pfam" id="PF11883">
    <property type="entry name" value="DUF3403"/>
    <property type="match status" value="1"/>
</dbReference>
<dbReference type="Pfam" id="PF08276">
    <property type="entry name" value="PAN_2"/>
    <property type="match status" value="3"/>
</dbReference>
<evidence type="ECO:0000256" key="1">
    <source>
        <dbReference type="ARBA" id="ARBA00004251"/>
    </source>
</evidence>
<evidence type="ECO:0000256" key="8">
    <source>
        <dbReference type="ARBA" id="ARBA00022734"/>
    </source>
</evidence>
<dbReference type="SUPFAM" id="SSF51110">
    <property type="entry name" value="alpha-D-mannose-specific plant lectins"/>
    <property type="match status" value="3"/>
</dbReference>
<reference evidence="24" key="2">
    <citation type="submission" date="2021-03" db="UniProtKB">
        <authorList>
            <consortium name="EnsemblPlants"/>
        </authorList>
    </citation>
    <scope>IDENTIFICATION</scope>
</reference>
<feature type="domain" description="Protein kinase" evidence="21">
    <location>
        <begin position="1679"/>
        <end position="1974"/>
    </location>
</feature>
<dbReference type="PROSITE" id="PS50948">
    <property type="entry name" value="PAN"/>
    <property type="match status" value="2"/>
</dbReference>
<keyword evidence="6 19" id="KW-0812">Transmembrane</keyword>
<keyword evidence="3" id="KW-1003">Cell membrane</keyword>
<dbReference type="GO" id="GO:0030246">
    <property type="term" value="F:carbohydrate binding"/>
    <property type="evidence" value="ECO:0007669"/>
    <property type="project" value="UniProtKB-KW"/>
</dbReference>
<keyword evidence="7 20" id="KW-0732">Signal</keyword>
<dbReference type="FunFam" id="3.30.200.20:FF:000924">
    <property type="entry name" value="Uncharacterized protein"/>
    <property type="match status" value="1"/>
</dbReference>
<feature type="chain" id="PRO_5030849900" description="non-specific serine/threonine protein kinase" evidence="20">
    <location>
        <begin position="26"/>
        <end position="2005"/>
    </location>
</feature>
<evidence type="ECO:0000259" key="21">
    <source>
        <dbReference type="PROSITE" id="PS50011"/>
    </source>
</evidence>
<keyword evidence="14" id="KW-1015">Disulfide bond</keyword>
<feature type="domain" description="Bulb-type lectin" evidence="22">
    <location>
        <begin position="1229"/>
        <end position="1353"/>
    </location>
</feature>
<dbReference type="InterPro" id="IPR003609">
    <property type="entry name" value="Pan_app"/>
</dbReference>
<evidence type="ECO:0000259" key="22">
    <source>
        <dbReference type="PROSITE" id="PS50927"/>
    </source>
</evidence>
<evidence type="ECO:0000256" key="7">
    <source>
        <dbReference type="ARBA" id="ARBA00022729"/>
    </source>
</evidence>
<dbReference type="InterPro" id="IPR001480">
    <property type="entry name" value="Bulb-type_lectin_dom"/>
</dbReference>
<evidence type="ECO:0000256" key="10">
    <source>
        <dbReference type="ARBA" id="ARBA00022777"/>
    </source>
</evidence>
<evidence type="ECO:0000256" key="14">
    <source>
        <dbReference type="ARBA" id="ARBA00023157"/>
    </source>
</evidence>
<evidence type="ECO:0000256" key="3">
    <source>
        <dbReference type="ARBA" id="ARBA00022475"/>
    </source>
</evidence>
<dbReference type="InterPro" id="IPR000719">
    <property type="entry name" value="Prot_kinase_dom"/>
</dbReference>
<reference evidence="24" key="1">
    <citation type="journal article" date="2017" name="Nature">
        <title>The genome of Chenopodium quinoa.</title>
        <authorList>
            <person name="Jarvis D.E."/>
            <person name="Ho Y.S."/>
            <person name="Lightfoot D.J."/>
            <person name="Schmoeckel S.M."/>
            <person name="Li B."/>
            <person name="Borm T.J.A."/>
            <person name="Ohyanagi H."/>
            <person name="Mineta K."/>
            <person name="Michell C.T."/>
            <person name="Saber N."/>
            <person name="Kharbatia N.M."/>
            <person name="Rupper R.R."/>
            <person name="Sharp A.R."/>
            <person name="Dally N."/>
            <person name="Boughton B.A."/>
            <person name="Woo Y.H."/>
            <person name="Gao G."/>
            <person name="Schijlen E.G.W.M."/>
            <person name="Guo X."/>
            <person name="Momin A.A."/>
            <person name="Negrao S."/>
            <person name="Al-Babili S."/>
            <person name="Gehring C."/>
            <person name="Roessner U."/>
            <person name="Jung C."/>
            <person name="Murphy K."/>
            <person name="Arold S.T."/>
            <person name="Gojobori T."/>
            <person name="van der Linden C.G."/>
            <person name="van Loo E.N."/>
            <person name="Jellen E.N."/>
            <person name="Maughan P.J."/>
            <person name="Tester M."/>
        </authorList>
    </citation>
    <scope>NUCLEOTIDE SEQUENCE [LARGE SCALE GENOMIC DNA]</scope>
    <source>
        <strain evidence="24">cv. PI 614886</strain>
    </source>
</reference>
<dbReference type="EC" id="2.7.11.1" evidence="2"/>
<dbReference type="Pfam" id="PF00954">
    <property type="entry name" value="S_locus_glycop"/>
    <property type="match status" value="3"/>
</dbReference>
<evidence type="ECO:0000256" key="17">
    <source>
        <dbReference type="ARBA" id="ARBA00047899"/>
    </source>
</evidence>
<dbReference type="PROSITE" id="PS50927">
    <property type="entry name" value="BULB_LECTIN"/>
    <property type="match status" value="3"/>
</dbReference>
<dbReference type="PANTHER" id="PTHR32444:SF235">
    <property type="entry name" value="OS01G0783900 PROTEIN"/>
    <property type="match status" value="1"/>
</dbReference>
<dbReference type="Gene3D" id="1.10.510.10">
    <property type="entry name" value="Transferase(Phosphotransferase) domain 1"/>
    <property type="match status" value="3"/>
</dbReference>
<dbReference type="SUPFAM" id="SSF56112">
    <property type="entry name" value="Protein kinase-like (PK-like)"/>
    <property type="match status" value="2"/>
</dbReference>
<name>A0A803MM11_CHEQI</name>
<evidence type="ECO:0000256" key="2">
    <source>
        <dbReference type="ARBA" id="ARBA00012513"/>
    </source>
</evidence>
<dbReference type="Pfam" id="PF07714">
    <property type="entry name" value="PK_Tyr_Ser-Thr"/>
    <property type="match status" value="2"/>
</dbReference>
<evidence type="ECO:0000256" key="18">
    <source>
        <dbReference type="ARBA" id="ARBA00048679"/>
    </source>
</evidence>
<evidence type="ECO:0000256" key="11">
    <source>
        <dbReference type="ARBA" id="ARBA00022840"/>
    </source>
</evidence>
<dbReference type="Gene3D" id="3.30.200.20">
    <property type="entry name" value="Phosphorylase Kinase, domain 1"/>
    <property type="match status" value="2"/>
</dbReference>
<dbReference type="CDD" id="cd14066">
    <property type="entry name" value="STKc_IRAK"/>
    <property type="match status" value="1"/>
</dbReference>
<evidence type="ECO:0000256" key="12">
    <source>
        <dbReference type="ARBA" id="ARBA00022989"/>
    </source>
</evidence>
<dbReference type="FunFam" id="3.30.200.20:FF:000195">
    <property type="entry name" value="G-type lectin S-receptor-like serine/threonine-protein kinase"/>
    <property type="match status" value="1"/>
</dbReference>
<feature type="domain" description="Protein kinase" evidence="21">
    <location>
        <begin position="500"/>
        <end position="753"/>
    </location>
</feature>
<dbReference type="GO" id="GO:0045087">
    <property type="term" value="P:innate immune response"/>
    <property type="evidence" value="ECO:0007669"/>
    <property type="project" value="UniProtKB-ARBA"/>
</dbReference>
<dbReference type="Gramene" id="AUR62031973-RA">
    <property type="protein sequence ID" value="AUR62031973-RA:cds"/>
    <property type="gene ID" value="AUR62031973"/>
</dbReference>
<keyword evidence="15" id="KW-0675">Receptor</keyword>
<feature type="domain" description="Apple" evidence="23">
    <location>
        <begin position="1545"/>
        <end position="1626"/>
    </location>
</feature>
<dbReference type="FunFam" id="1.10.510.10:FF:000060">
    <property type="entry name" value="G-type lectin S-receptor-like serine/threonine-protein kinase"/>
    <property type="match status" value="1"/>
</dbReference>
<comment type="catalytic activity">
    <reaction evidence="17">
        <text>L-threonyl-[protein] + ATP = O-phospho-L-threonyl-[protein] + ADP + H(+)</text>
        <dbReference type="Rhea" id="RHEA:46608"/>
        <dbReference type="Rhea" id="RHEA-COMP:11060"/>
        <dbReference type="Rhea" id="RHEA-COMP:11605"/>
        <dbReference type="ChEBI" id="CHEBI:15378"/>
        <dbReference type="ChEBI" id="CHEBI:30013"/>
        <dbReference type="ChEBI" id="CHEBI:30616"/>
        <dbReference type="ChEBI" id="CHEBI:61977"/>
        <dbReference type="ChEBI" id="CHEBI:456216"/>
        <dbReference type="EC" id="2.7.11.1"/>
    </reaction>
</comment>
<evidence type="ECO:0000256" key="5">
    <source>
        <dbReference type="ARBA" id="ARBA00022679"/>
    </source>
</evidence>
<dbReference type="CDD" id="cd00028">
    <property type="entry name" value="B_lectin"/>
    <property type="match status" value="3"/>
</dbReference>
<evidence type="ECO:0000256" key="15">
    <source>
        <dbReference type="ARBA" id="ARBA00023170"/>
    </source>
</evidence>
<evidence type="ECO:0000256" key="20">
    <source>
        <dbReference type="SAM" id="SignalP"/>
    </source>
</evidence>
<dbReference type="FunFam" id="2.90.10.10:FF:000001">
    <property type="entry name" value="G-type lectin S-receptor-like serine/threonine-protein kinase"/>
    <property type="match status" value="1"/>
</dbReference>
<keyword evidence="10" id="KW-0418">Kinase</keyword>
<evidence type="ECO:0000259" key="23">
    <source>
        <dbReference type="PROSITE" id="PS50948"/>
    </source>
</evidence>
<dbReference type="PANTHER" id="PTHR32444">
    <property type="entry name" value="BULB-TYPE LECTIN DOMAIN-CONTAINING PROTEIN"/>
    <property type="match status" value="1"/>
</dbReference>
<dbReference type="CDD" id="cd01098">
    <property type="entry name" value="PAN_AP_plant"/>
    <property type="match status" value="3"/>
</dbReference>
<keyword evidence="16" id="KW-0325">Glycoprotein</keyword>
<sequence length="2005" mass="225305">MTAPSYGFFLLFWLLLNLIVTASTAQDTITAKQPLHDGKTLVSANGNFELGFFSPGSSTSRYVGIWFKKIPVPSVVWVANRNFALPDSSGVLQFNNKSVLVLVNGTGGFVWSTNSSRSVLNPVAQLLDSGNLVVRDQKDGNLENVLWQSFDYPCDSQLPGMKLGRDLATGFDRFLTSWKSSDDPSPGSYTYRIDPQGYPQPFLLKDGVVQFRDGPWNGVWFSGTARLPTDSTQVYKFVFNNREVSYVYELINISIITNRIVNPYGNIQRQEWNNHTQGWATFYSKPIDNCDTYGVCGVFSSCNLVRSPQCQCMKGFVPNSSTEWNAGNWIDGCVRGASLNCSVSDGFVKYANVKLPDTRYSWHNQTMTLDECRVKCLQNCSCVAYANIDVTNGGSGCFLWIDTVIDVKVIPGSGQDLYVKVPSSELGGNRKKRVWIAIISSFFAVMSLCGVALFIVWRRRRKRAEKYIASRRFTINNNREGDSELPIYAFDVIAKATNHFSFSNKLGEGGFGPGVLSDGQEIAVKRLSKDSRQGLDEFKNEVIFIAKLQHRNLVKLMGCCIEADERLLIYEYMPKKSLDCYVYDPTSIDLLDWPKRLEIIMGIARGLLYLHQDSRLRIVHRDLKASNILLDFQMNPKISDFGLARSFIGNEDEAKTKRVVGTYFGVLVLEIVSGKKNRGFNHPDHHHNLLGHAWMLFKEDTALDVVDPLIRNSSYAPQLQRMIHIGLLCAQQHPDDRPSMSLVTVMLSGDSILPEPKEPGFFVGRNLPQESVSGNTQSSSNYESVSLLVGREDELEKNVLTVSFTTSVARDTLTTTQSIRDGETLVSSGGTFELGFFTPGSTERKYIGIWFKNVPDQTVVWVANRESPLLNSSGVFRVTNNSLLVVVNNTGSVIWSTNSSRSVLNPIAQLLDSGNFVVRDENDNNPDNFLWQSFDYPCDSQLPGMKIGRDLVTGLDRYLTSWKSSDDPSPGSYAYRFDPQGYPQPFLYRDSVKQFRDGPWNGYWFSGNNLLDSNPSELYQFVFNDKEFYYVYNLVNFSFVTNRLLNPYGTLQRVEWNNRTQGWATYLSKPIDGCDTYAVCGSFGICNLMDSPQCQYVKGFVPKSPKDWDGSIPMSNCLTQDPLGTIQPLVLRNARNKCLRNCSCVAYANLDVTDGGKGCLLWFDDLIDVRVLSGAGQDLYVRVASSGSGGDKKLWIWIAVGSSLLLILILCCAVIFIRWRRQRLNSDAVDTITLGQSIRDGNISETLVSAGGNFELGFISGTNGRRYLGIWFKKIPISNVVWIANRKAPISDSSDVLRLTNNSVLILANGSGGGVLWSTNTTRSVKNPIAQILDDGNFVVRDQNDDNPDNFLWQSFDYPCDTMLPGMKLGRDVVTGFDRFLTAWKSSVDPSPGSYTYQMDPHGYPQPFVFKDSSIELFRDGPWNGYWFSGTPLLPDDTRAEFVLNDKEMYYTYEMGDVPSRRTLDINGNILRLNWNNVTQTWETYHTKPNDKCDHYAVCGAFGMCSLVTSVQCQCLKGFVPKSHTDWYEREQFRDGCVRSGPLNCSINNGFVKYSNVKLPDTRSAWYNITMTLKECKNKCLQNCSCTAYASLNLKDQGSGCLLWFGSLMDVKDLNGPGQDLYVRAATDSGDGKKVIWIAIGSSLLAVLLICGSMIFVLRKKRMKERKRSHVVEQATNSFSQKSKLGEGGFGPVYKILIAPSCTSQGLLDTGEEIAVKRLSKKSRQGLNEFKNEALFIARLQHRNLVRLIGCCVEAEERILIYEYMPNRSLDHFIFGETSKSILDWTKRFEIIKGIARGLLYLHEDSRLRIVHRDLKASNVLLDFEINLKISDFGLARSFDGNDCEAMTTSVVGTYGYMPPEYVIDGVFSVKSDVYSFGVLVLEILSGKRNRGFNHSDHQHNLVGHTWMLSRDIKTLDIVEPLIRNPKYEYEMQRSIHLGLLCVQQHPEDRPSMSFVTAMLSGDGKLPEPKEPGFYFERNMPQYSVSSTPHPSTHNEITVTLFSGR</sequence>
<feature type="signal peptide" evidence="20">
    <location>
        <begin position="1"/>
        <end position="25"/>
    </location>
</feature>
<organism evidence="24 25">
    <name type="scientific">Chenopodium quinoa</name>
    <name type="common">Quinoa</name>
    <dbReference type="NCBI Taxonomy" id="63459"/>
    <lineage>
        <taxon>Eukaryota</taxon>
        <taxon>Viridiplantae</taxon>
        <taxon>Streptophyta</taxon>
        <taxon>Embryophyta</taxon>
        <taxon>Tracheophyta</taxon>
        <taxon>Spermatophyta</taxon>
        <taxon>Magnoliopsida</taxon>
        <taxon>eudicotyledons</taxon>
        <taxon>Gunneridae</taxon>
        <taxon>Pentapetalae</taxon>
        <taxon>Caryophyllales</taxon>
        <taxon>Chenopodiaceae</taxon>
        <taxon>Chenopodioideae</taxon>
        <taxon>Atripliceae</taxon>
        <taxon>Chenopodium</taxon>
    </lineage>
</organism>
<feature type="transmembrane region" description="Helical" evidence="19">
    <location>
        <begin position="1635"/>
        <end position="1658"/>
    </location>
</feature>
<protein>
    <recommendedName>
        <fullName evidence="2">non-specific serine/threonine protein kinase</fullName>
        <ecNumber evidence="2">2.7.11.1</ecNumber>
    </recommendedName>
</protein>
<evidence type="ECO:0000256" key="6">
    <source>
        <dbReference type="ARBA" id="ARBA00022692"/>
    </source>
</evidence>
<dbReference type="SMART" id="SM00220">
    <property type="entry name" value="S_TKc"/>
    <property type="match status" value="2"/>
</dbReference>
<dbReference type="InterPro" id="IPR001245">
    <property type="entry name" value="Ser-Thr/Tyr_kinase_cat_dom"/>
</dbReference>
<keyword evidence="4" id="KW-0723">Serine/threonine-protein kinase</keyword>
<dbReference type="GO" id="GO:0004674">
    <property type="term" value="F:protein serine/threonine kinase activity"/>
    <property type="evidence" value="ECO:0007669"/>
    <property type="project" value="UniProtKB-KW"/>
</dbReference>
<dbReference type="GO" id="GO:0005886">
    <property type="term" value="C:plasma membrane"/>
    <property type="evidence" value="ECO:0007669"/>
    <property type="project" value="UniProtKB-SubCell"/>
</dbReference>
<evidence type="ECO:0000256" key="4">
    <source>
        <dbReference type="ARBA" id="ARBA00022527"/>
    </source>
</evidence>
<proteinExistence type="predicted"/>
<dbReference type="InterPro" id="IPR000858">
    <property type="entry name" value="S_locus_glycoprot_dom"/>
</dbReference>
<dbReference type="SMART" id="SM00473">
    <property type="entry name" value="PAN_AP"/>
    <property type="match status" value="3"/>
</dbReference>
<dbReference type="Proteomes" id="UP000596660">
    <property type="component" value="Unplaced"/>
</dbReference>
<evidence type="ECO:0000256" key="13">
    <source>
        <dbReference type="ARBA" id="ARBA00023136"/>
    </source>
</evidence>
<accession>A0A803MM11</accession>
<evidence type="ECO:0000256" key="19">
    <source>
        <dbReference type="SAM" id="Phobius"/>
    </source>
</evidence>
<evidence type="ECO:0000256" key="16">
    <source>
        <dbReference type="ARBA" id="ARBA00023180"/>
    </source>
</evidence>
<keyword evidence="8" id="KW-0430">Lectin</keyword>
<evidence type="ECO:0000313" key="24">
    <source>
        <dbReference type="EnsemblPlants" id="AUR62031973-RA:cds"/>
    </source>
</evidence>
<dbReference type="Pfam" id="PF01453">
    <property type="entry name" value="B_lectin"/>
    <property type="match status" value="3"/>
</dbReference>
<feature type="domain" description="Bulb-type lectin" evidence="22">
    <location>
        <begin position="810"/>
        <end position="931"/>
    </location>
</feature>
<dbReference type="InterPro" id="IPR008271">
    <property type="entry name" value="Ser/Thr_kinase_AS"/>
</dbReference>
<keyword evidence="13 19" id="KW-0472">Membrane</keyword>
<comment type="catalytic activity">
    <reaction evidence="18">
        <text>L-seryl-[protein] + ATP = O-phospho-L-seryl-[protein] + ADP + H(+)</text>
        <dbReference type="Rhea" id="RHEA:17989"/>
        <dbReference type="Rhea" id="RHEA-COMP:9863"/>
        <dbReference type="Rhea" id="RHEA-COMP:11604"/>
        <dbReference type="ChEBI" id="CHEBI:15378"/>
        <dbReference type="ChEBI" id="CHEBI:29999"/>
        <dbReference type="ChEBI" id="CHEBI:30616"/>
        <dbReference type="ChEBI" id="CHEBI:83421"/>
        <dbReference type="ChEBI" id="CHEBI:456216"/>
        <dbReference type="EC" id="2.7.11.1"/>
    </reaction>
</comment>
<keyword evidence="11" id="KW-0067">ATP-binding</keyword>